<dbReference type="RefSeq" id="WP_045025398.1">
    <property type="nucleotide sequence ID" value="NZ_CP011013.1"/>
</dbReference>
<dbReference type="STRING" id="1130798.LBLM1_06515"/>
<dbReference type="Proteomes" id="UP000003645">
    <property type="component" value="Chromosome"/>
</dbReference>
<keyword evidence="4" id="KW-1185">Reference proteome</keyword>
<dbReference type="HOGENOM" id="CLU_794081_0_0_9"/>
<name>A0A0D4CLA4_LIMMU</name>
<evidence type="ECO:0000313" key="4">
    <source>
        <dbReference type="Proteomes" id="UP000003645"/>
    </source>
</evidence>
<accession>A0A0D4CLA4</accession>
<feature type="region of interest" description="Disordered" evidence="2">
    <location>
        <begin position="124"/>
        <end position="156"/>
    </location>
</feature>
<dbReference type="Pfam" id="PF19258">
    <property type="entry name" value="KxYKxGKxW_sig"/>
    <property type="match status" value="1"/>
</dbReference>
<dbReference type="OrthoDB" id="2256803at2"/>
<evidence type="ECO:0000313" key="3">
    <source>
        <dbReference type="EMBL" id="AJT50695.1"/>
    </source>
</evidence>
<evidence type="ECO:0000256" key="1">
    <source>
        <dbReference type="ARBA" id="ARBA00022729"/>
    </source>
</evidence>
<dbReference type="KEGG" id="lmu:LBLM1_06515"/>
<keyword evidence="1" id="KW-0732">Signal</keyword>
<dbReference type="NCBIfam" id="TIGR03715">
    <property type="entry name" value="KxYKxGKxW"/>
    <property type="match status" value="1"/>
</dbReference>
<dbReference type="AlphaFoldDB" id="A0A0D4CLA4"/>
<sequence length="349" mass="37259">MHDEKIHYKMYKDGKQWAFAAIVTFTFTIVPMTMMTNHAAAASVEEPAVNLQTEATESSSSVVTLSASAAVSHSAAATTNPQSNATTVKSQTNVASQAVSASASTTVSQPASVTRTAATVAGQTASKSAESASAATPISTVATQDRTASNQKSAALSQTTASTATAAVSDSQSSAKTVTLDLKAFAPATASVDEIGSSLVANGLSDQAATFSVKDPEYPSSMYVDPDTNRYTFFWATSRNNRTGKTGEYNIVLSTDRSGSGILYVTILDSTNKKVLNEYTINEDDYEYYVETSKDSWSGVYLGRIYNDHYSGVIRNPYDSSTYYNWSPRFNVNQGAQFLTVPTTRFLVL</sequence>
<dbReference type="EMBL" id="CP011013">
    <property type="protein sequence ID" value="AJT50695.1"/>
    <property type="molecule type" value="Genomic_DNA"/>
</dbReference>
<feature type="compositionally biased region" description="Polar residues" evidence="2">
    <location>
        <begin position="136"/>
        <end position="152"/>
    </location>
</feature>
<evidence type="ECO:0008006" key="5">
    <source>
        <dbReference type="Google" id="ProtNLM"/>
    </source>
</evidence>
<protein>
    <recommendedName>
        <fullName evidence="5">KxYKxGKxW signal domain protein</fullName>
    </recommendedName>
</protein>
<reference evidence="3 4" key="1">
    <citation type="journal article" date="2012" name="J. Bacteriol.">
        <title>Genome sequence of Lactobacillus mucosae LM1, isolated from piglet feces.</title>
        <authorList>
            <person name="Lee J.H."/>
            <person name="Valeriano V.D."/>
            <person name="Shin Y.R."/>
            <person name="Chae J.P."/>
            <person name="Kim G.B."/>
            <person name="Ham J.S."/>
            <person name="Chun J."/>
            <person name="Kang D.K."/>
        </authorList>
    </citation>
    <scope>NUCLEOTIDE SEQUENCE [LARGE SCALE GENOMIC DNA]</scope>
    <source>
        <strain evidence="3 4">LM1</strain>
    </source>
</reference>
<dbReference type="InterPro" id="IPR022263">
    <property type="entry name" value="KxYKxGKxW"/>
</dbReference>
<evidence type="ECO:0000256" key="2">
    <source>
        <dbReference type="SAM" id="MobiDB-lite"/>
    </source>
</evidence>
<organism evidence="3 4">
    <name type="scientific">Limosilactobacillus mucosae LM1</name>
    <dbReference type="NCBI Taxonomy" id="1130798"/>
    <lineage>
        <taxon>Bacteria</taxon>
        <taxon>Bacillati</taxon>
        <taxon>Bacillota</taxon>
        <taxon>Bacilli</taxon>
        <taxon>Lactobacillales</taxon>
        <taxon>Lactobacillaceae</taxon>
        <taxon>Limosilactobacillus</taxon>
    </lineage>
</organism>
<proteinExistence type="predicted"/>
<feature type="compositionally biased region" description="Low complexity" evidence="2">
    <location>
        <begin position="125"/>
        <end position="135"/>
    </location>
</feature>
<gene>
    <name evidence="3" type="ORF">LBLM1_06515</name>
</gene>